<evidence type="ECO:0008006" key="4">
    <source>
        <dbReference type="Google" id="ProtNLM"/>
    </source>
</evidence>
<gene>
    <name evidence="2" type="ORF">D7Z94_13095</name>
</gene>
<dbReference type="OrthoDB" id="1186960at2"/>
<feature type="signal peptide" evidence="1">
    <location>
        <begin position="1"/>
        <end position="20"/>
    </location>
</feature>
<dbReference type="Proteomes" id="UP000276603">
    <property type="component" value="Unassembled WGS sequence"/>
</dbReference>
<evidence type="ECO:0000313" key="3">
    <source>
        <dbReference type="Proteomes" id="UP000276603"/>
    </source>
</evidence>
<evidence type="ECO:0000313" key="2">
    <source>
        <dbReference type="EMBL" id="RKN81816.1"/>
    </source>
</evidence>
<dbReference type="PROSITE" id="PS51257">
    <property type="entry name" value="PROKAR_LIPOPROTEIN"/>
    <property type="match status" value="1"/>
</dbReference>
<sequence>MRIYSVLLSLMVLVCSCASLKDINPSGQHAPSLGAIGNQSQSLLHTSFQRIGHPSLEHPIAVSVREVPFTKSSFKKYTIFKKNSGSVPEIQFTDSLGTKANYLCLEIMDQIALRDALNGKENSNVLSYLEKDDAYRLVYKVALFPNLEEYRLLIQSDRLFLKTDRNGILTFMARNRNLDKEINLSRMEIFDYNCLGFCWGETQYGKKQIEALVQDGDACPKHTQRKAYKLDETKSYLKL</sequence>
<dbReference type="RefSeq" id="WP_120711970.1">
    <property type="nucleotide sequence ID" value="NZ_RBCJ01000002.1"/>
</dbReference>
<name>A0A3B0CFD0_9FLAO</name>
<accession>A0A3B0CFD0</accession>
<protein>
    <recommendedName>
        <fullName evidence="4">Lipoprotein</fullName>
    </recommendedName>
</protein>
<keyword evidence="3" id="KW-1185">Reference proteome</keyword>
<feature type="chain" id="PRO_5017222133" description="Lipoprotein" evidence="1">
    <location>
        <begin position="21"/>
        <end position="239"/>
    </location>
</feature>
<proteinExistence type="predicted"/>
<comment type="caution">
    <text evidence="2">The sequence shown here is derived from an EMBL/GenBank/DDBJ whole genome shotgun (WGS) entry which is preliminary data.</text>
</comment>
<reference evidence="2 3" key="1">
    <citation type="submission" date="2018-10" db="EMBL/GenBank/DDBJ databases">
        <title>Ulvibacterium marinum gen. nov., sp. nov., a novel marine bacterium of the family Flavobacteriaceae, isolated from a culture of the green alga Ulva prolifera.</title>
        <authorList>
            <person name="Zhang Z."/>
        </authorList>
    </citation>
    <scope>NUCLEOTIDE SEQUENCE [LARGE SCALE GENOMIC DNA]</scope>
    <source>
        <strain evidence="2 3">CCMM003</strain>
    </source>
</reference>
<organism evidence="2 3">
    <name type="scientific">Ulvibacterium marinum</name>
    <dbReference type="NCBI Taxonomy" id="2419782"/>
    <lineage>
        <taxon>Bacteria</taxon>
        <taxon>Pseudomonadati</taxon>
        <taxon>Bacteroidota</taxon>
        <taxon>Flavobacteriia</taxon>
        <taxon>Flavobacteriales</taxon>
        <taxon>Flavobacteriaceae</taxon>
        <taxon>Ulvibacterium</taxon>
    </lineage>
</organism>
<dbReference type="AlphaFoldDB" id="A0A3B0CFD0"/>
<evidence type="ECO:0000256" key="1">
    <source>
        <dbReference type="SAM" id="SignalP"/>
    </source>
</evidence>
<dbReference type="EMBL" id="RBCJ01000002">
    <property type="protein sequence ID" value="RKN81816.1"/>
    <property type="molecule type" value="Genomic_DNA"/>
</dbReference>
<keyword evidence="1" id="KW-0732">Signal</keyword>